<evidence type="ECO:0000256" key="1">
    <source>
        <dbReference type="SAM" id="SignalP"/>
    </source>
</evidence>
<name>F3PRL1_9BACE</name>
<comment type="caution">
    <text evidence="2">The sequence shown here is derived from an EMBL/GenBank/DDBJ whole genome shotgun (WGS) entry which is preliminary data.</text>
</comment>
<dbReference type="InterPro" id="IPR025049">
    <property type="entry name" value="Mfa-like_1"/>
</dbReference>
<dbReference type="AlphaFoldDB" id="F3PRL1"/>
<gene>
    <name evidence="2" type="ORF">HMPREF9446_01362</name>
</gene>
<dbReference type="Pfam" id="PF13149">
    <property type="entry name" value="Mfa_like_1"/>
    <property type="match status" value="1"/>
</dbReference>
<reference evidence="2 3" key="1">
    <citation type="submission" date="2011-02" db="EMBL/GenBank/DDBJ databases">
        <authorList>
            <person name="Weinstock G."/>
            <person name="Sodergren E."/>
            <person name="Clifton S."/>
            <person name="Fulton L."/>
            <person name="Fulton B."/>
            <person name="Courtney L."/>
            <person name="Fronick C."/>
            <person name="Harrison M."/>
            <person name="Strong C."/>
            <person name="Farmer C."/>
            <person name="Delahaunty K."/>
            <person name="Markovic C."/>
            <person name="Hall O."/>
            <person name="Minx P."/>
            <person name="Tomlinson C."/>
            <person name="Mitreva M."/>
            <person name="Hou S."/>
            <person name="Chen J."/>
            <person name="Wollam A."/>
            <person name="Pepin K.H."/>
            <person name="Johnson M."/>
            <person name="Bhonagiri V."/>
            <person name="Zhang X."/>
            <person name="Suruliraj S."/>
            <person name="Warren W."/>
            <person name="Chinwalla A."/>
            <person name="Mardis E.R."/>
            <person name="Wilson R.K."/>
        </authorList>
    </citation>
    <scope>NUCLEOTIDE SEQUENCE [LARGE SCALE GENOMIC DNA]</scope>
    <source>
        <strain evidence="2 3">YIT 12057</strain>
    </source>
</reference>
<dbReference type="PROSITE" id="PS51257">
    <property type="entry name" value="PROKAR_LIPOPROTEIN"/>
    <property type="match status" value="1"/>
</dbReference>
<accession>F3PRL1</accession>
<dbReference type="eggNOG" id="ENOG50339C6">
    <property type="taxonomic scope" value="Bacteria"/>
</dbReference>
<dbReference type="EMBL" id="AFBN01000024">
    <property type="protein sequence ID" value="EGF58342.1"/>
    <property type="molecule type" value="Genomic_DNA"/>
</dbReference>
<evidence type="ECO:0000313" key="2">
    <source>
        <dbReference type="EMBL" id="EGF58342.1"/>
    </source>
</evidence>
<dbReference type="GeneID" id="86049047"/>
<dbReference type="STRING" id="763034.HMPREF9446_01362"/>
<feature type="signal peptide" evidence="1">
    <location>
        <begin position="1"/>
        <end position="16"/>
    </location>
</feature>
<feature type="chain" id="PRO_5003300201" evidence="1">
    <location>
        <begin position="17"/>
        <end position="317"/>
    </location>
</feature>
<sequence length="317" mass="34805">MKKSLLMLGAAVAALASCTNEEVLNVAQNKAISFESFVGKSTKAIGDIDENNPLSAFYVFGGYGEDKNSVDFTNVFNNTKVNADGTAETIEYWNDQYYQFVGYSDGNQKLENATIKNGVLYIPAYTVGEKDLIASNVKDHGTQKGTVNMTLKHLLAKVKFTFTSTIPVGYEVEISNLQFEADKDGAYTGAIGDATGQWEIGTPSADKTYSFNITNPVKINATGDETAVSDEFYVIPQNPSLTITFTGILKDDNGTEITRKDFTSTMSATWISNNAYNYTAELTQEKFDLNDNNIIKFEPNVKPWEGETISPVTPDFQ</sequence>
<proteinExistence type="predicted"/>
<dbReference type="RefSeq" id="WP_009124590.1">
    <property type="nucleotide sequence ID" value="NZ_GL882623.1"/>
</dbReference>
<keyword evidence="1" id="KW-0732">Signal</keyword>
<evidence type="ECO:0000313" key="3">
    <source>
        <dbReference type="Proteomes" id="UP000003416"/>
    </source>
</evidence>
<dbReference type="Proteomes" id="UP000003416">
    <property type="component" value="Unassembled WGS sequence"/>
</dbReference>
<organism evidence="2 3">
    <name type="scientific">Bacteroides fluxus YIT 12057</name>
    <dbReference type="NCBI Taxonomy" id="763034"/>
    <lineage>
        <taxon>Bacteria</taxon>
        <taxon>Pseudomonadati</taxon>
        <taxon>Bacteroidota</taxon>
        <taxon>Bacteroidia</taxon>
        <taxon>Bacteroidales</taxon>
        <taxon>Bacteroidaceae</taxon>
        <taxon>Bacteroides</taxon>
    </lineage>
</organism>
<dbReference type="HOGENOM" id="CLU_067996_0_0_10"/>
<protein>
    <submittedName>
        <fullName evidence="2">Conserved domain protein</fullName>
    </submittedName>
</protein>
<keyword evidence="3" id="KW-1185">Reference proteome</keyword>
<dbReference type="CDD" id="cd13120">
    <property type="entry name" value="BF2867_like_N"/>
    <property type="match status" value="1"/>
</dbReference>